<dbReference type="AlphaFoldDB" id="A0AAD9Z7Y2"/>
<feature type="region of interest" description="Disordered" evidence="1">
    <location>
        <begin position="147"/>
        <end position="175"/>
    </location>
</feature>
<keyword evidence="3" id="KW-1185">Reference proteome</keyword>
<reference evidence="2" key="1">
    <citation type="submission" date="2022-11" db="EMBL/GenBank/DDBJ databases">
        <title>Chromosomal genome sequence assembly and mating type (MAT) locus characterization of the leprose asexual lichenized fungus Lepraria neglecta (Nyl.) Erichsen.</title>
        <authorList>
            <person name="Allen J.L."/>
            <person name="Pfeffer B."/>
        </authorList>
    </citation>
    <scope>NUCLEOTIDE SEQUENCE</scope>
    <source>
        <strain evidence="2">Allen 5258</strain>
    </source>
</reference>
<name>A0AAD9Z7Y2_9LECA</name>
<evidence type="ECO:0000313" key="2">
    <source>
        <dbReference type="EMBL" id="KAK3173119.1"/>
    </source>
</evidence>
<accession>A0AAD9Z7Y2</accession>
<protein>
    <submittedName>
        <fullName evidence="2">Uncharacterized protein</fullName>
    </submittedName>
</protein>
<organism evidence="2 3">
    <name type="scientific">Lepraria neglecta</name>
    <dbReference type="NCBI Taxonomy" id="209136"/>
    <lineage>
        <taxon>Eukaryota</taxon>
        <taxon>Fungi</taxon>
        <taxon>Dikarya</taxon>
        <taxon>Ascomycota</taxon>
        <taxon>Pezizomycotina</taxon>
        <taxon>Lecanoromycetes</taxon>
        <taxon>OSLEUM clade</taxon>
        <taxon>Lecanoromycetidae</taxon>
        <taxon>Lecanorales</taxon>
        <taxon>Lecanorineae</taxon>
        <taxon>Stereocaulaceae</taxon>
        <taxon>Lepraria</taxon>
    </lineage>
</organism>
<feature type="compositionally biased region" description="Basic and acidic residues" evidence="1">
    <location>
        <begin position="163"/>
        <end position="173"/>
    </location>
</feature>
<evidence type="ECO:0000256" key="1">
    <source>
        <dbReference type="SAM" id="MobiDB-lite"/>
    </source>
</evidence>
<dbReference type="Proteomes" id="UP001276659">
    <property type="component" value="Unassembled WGS sequence"/>
</dbReference>
<gene>
    <name evidence="2" type="ORF">OEA41_006448</name>
</gene>
<sequence length="372" mass="41249">MHGDSIRAWAEEVDFCQAPPVQPPFGKSGNPVPDSLTTTLHNEDAIMRPKMLVRDRSVKEILRSQKLIPKDRGAHNVELFFEVDPDLVPARTSSKKDSSLNDPVPKQLQAALLLKGNASSEIKRMPTYAQRVRDLGYPDEMCPLPITEVEPKNSNEDDLPGPKVDETPARDETSEIDLGLSAPDELDLAPITPGYCDSLRQIESLYVMSEAMRDSPETAGEANAGSRRQVRFSYMDPEDLAVTKPTEPSVATSPPKKSRFTENLHLEVMEPPAEKPFAGRPRTCSDLPRSNAIRRPANTYIEHRTNSLRLDVTEPLELPYARRPSTGLDLSGNNAIRRPSNPYVEHNAETFSVAMMKVPPGTAGAEEPDNFF</sequence>
<evidence type="ECO:0000313" key="3">
    <source>
        <dbReference type="Proteomes" id="UP001276659"/>
    </source>
</evidence>
<proteinExistence type="predicted"/>
<comment type="caution">
    <text evidence="2">The sequence shown here is derived from an EMBL/GenBank/DDBJ whole genome shotgun (WGS) entry which is preliminary data.</text>
</comment>
<dbReference type="EMBL" id="JASNWA010000007">
    <property type="protein sequence ID" value="KAK3173119.1"/>
    <property type="molecule type" value="Genomic_DNA"/>
</dbReference>